<dbReference type="FunFam" id="3.30.70.250:FF:000001">
    <property type="entry name" value="Malonyl CoA-acyl carrier protein transacylase"/>
    <property type="match status" value="1"/>
</dbReference>
<dbReference type="EMBL" id="JAARQN010000001">
    <property type="protein sequence ID" value="MBC1456186.1"/>
    <property type="molecule type" value="Genomic_DNA"/>
</dbReference>
<dbReference type="InterPro" id="IPR016035">
    <property type="entry name" value="Acyl_Trfase/lysoPLipase"/>
</dbReference>
<protein>
    <recommendedName>
        <fullName evidence="4">Malonyl CoA-acyl carrier protein transacylase</fullName>
        <ecNumber evidence="4">2.3.1.39</ecNumber>
    </recommendedName>
</protein>
<evidence type="ECO:0000256" key="1">
    <source>
        <dbReference type="ARBA" id="ARBA00022679"/>
    </source>
</evidence>
<dbReference type="PANTHER" id="PTHR42681">
    <property type="entry name" value="MALONYL-COA-ACYL CARRIER PROTEIN TRANSACYLASE, MITOCHONDRIAL"/>
    <property type="match status" value="1"/>
</dbReference>
<dbReference type="SMART" id="SM00827">
    <property type="entry name" value="PKS_AT"/>
    <property type="match status" value="1"/>
</dbReference>
<keyword evidence="1 4" id="KW-0808">Transferase</keyword>
<evidence type="ECO:0000256" key="5">
    <source>
        <dbReference type="PIRSR" id="PIRSR000446-1"/>
    </source>
</evidence>
<dbReference type="InterPro" id="IPR016036">
    <property type="entry name" value="Malonyl_transacylase_ACP-bd"/>
</dbReference>
<feature type="active site" evidence="5">
    <location>
        <position position="91"/>
    </location>
</feature>
<dbReference type="InterPro" id="IPR001227">
    <property type="entry name" value="Ac_transferase_dom_sf"/>
</dbReference>
<dbReference type="InterPro" id="IPR050858">
    <property type="entry name" value="Mal-CoA-ACP_Trans/PKS_FabD"/>
</dbReference>
<organism evidence="7 8">
    <name type="scientific">Listeria newyorkensis</name>
    <dbReference type="NCBI Taxonomy" id="1497681"/>
    <lineage>
        <taxon>Bacteria</taxon>
        <taxon>Bacillati</taxon>
        <taxon>Bacillota</taxon>
        <taxon>Bacilli</taxon>
        <taxon>Bacillales</taxon>
        <taxon>Listeriaceae</taxon>
        <taxon>Listeria</taxon>
    </lineage>
</organism>
<evidence type="ECO:0000256" key="2">
    <source>
        <dbReference type="ARBA" id="ARBA00023315"/>
    </source>
</evidence>
<dbReference type="Gene3D" id="3.30.70.250">
    <property type="entry name" value="Malonyl-CoA ACP transacylase, ACP-binding"/>
    <property type="match status" value="1"/>
</dbReference>
<dbReference type="SUPFAM" id="SSF55048">
    <property type="entry name" value="Probable ACP-binding domain of malonyl-CoA ACP transacylase"/>
    <property type="match status" value="1"/>
</dbReference>
<feature type="domain" description="Malonyl-CoA:ACP transacylase (MAT)" evidence="6">
    <location>
        <begin position="7"/>
        <end position="299"/>
    </location>
</feature>
<comment type="caution">
    <text evidence="7">The sequence shown here is derived from an EMBL/GenBank/DDBJ whole genome shotgun (WGS) entry which is preliminary data.</text>
</comment>
<dbReference type="GO" id="GO:0005829">
    <property type="term" value="C:cytosol"/>
    <property type="evidence" value="ECO:0007669"/>
    <property type="project" value="TreeGrafter"/>
</dbReference>
<evidence type="ECO:0000313" key="8">
    <source>
        <dbReference type="Proteomes" id="UP000569903"/>
    </source>
</evidence>
<dbReference type="AlphaFoldDB" id="A0A841YU88"/>
<dbReference type="SUPFAM" id="SSF52151">
    <property type="entry name" value="FabD/lysophospholipase-like"/>
    <property type="match status" value="1"/>
</dbReference>
<comment type="catalytic activity">
    <reaction evidence="3 4">
        <text>holo-[ACP] + malonyl-CoA = malonyl-[ACP] + CoA</text>
        <dbReference type="Rhea" id="RHEA:41792"/>
        <dbReference type="Rhea" id="RHEA-COMP:9623"/>
        <dbReference type="Rhea" id="RHEA-COMP:9685"/>
        <dbReference type="ChEBI" id="CHEBI:57287"/>
        <dbReference type="ChEBI" id="CHEBI:57384"/>
        <dbReference type="ChEBI" id="CHEBI:64479"/>
        <dbReference type="ChEBI" id="CHEBI:78449"/>
        <dbReference type="EC" id="2.3.1.39"/>
    </reaction>
</comment>
<feature type="active site" evidence="5">
    <location>
        <position position="201"/>
    </location>
</feature>
<name>A0A841YU88_9LIST</name>
<accession>A0A841YU88</accession>
<dbReference type="InterPro" id="IPR014043">
    <property type="entry name" value="Acyl_transferase_dom"/>
</dbReference>
<reference evidence="7 8" key="1">
    <citation type="submission" date="2020-03" db="EMBL/GenBank/DDBJ databases">
        <title>Soil Listeria distribution.</title>
        <authorList>
            <person name="Liao J."/>
            <person name="Wiedmann M."/>
        </authorList>
    </citation>
    <scope>NUCLEOTIDE SEQUENCE [LARGE SCALE GENOMIC DNA]</scope>
    <source>
        <strain evidence="7 8">FSL L7-1614</strain>
    </source>
</reference>
<sequence length="316" mass="33042">MSKIAFVFPGQGSQKVGMGQDVAAEYQEAKAVYTAADAKLGYSITDVIENGPMELLTKSENAQPALVSTSVAILKALETYGVQADFVAGHSLGEYSALVAGGFLSAEDAIYLVHRRGKLMEAAVPNGQGAMAAVLGLDRETLGAITDSVTTEGDDVQLANLNCPGQIVISGTVAGVEKAGERAKDAGAKRVLPLAVSGPFHSKLMVPAAEQFQAELDKVTFQDGTIPVVNNVDAKATTDKNAIPEKLVQQIYSPVLWEDIVTNLVAEGVDTFVEIGSGKVLSGLIKKINRDVTILAAGDVASVKEVAEQLKEAAKQ</sequence>
<evidence type="ECO:0000256" key="3">
    <source>
        <dbReference type="ARBA" id="ARBA00048462"/>
    </source>
</evidence>
<dbReference type="PANTHER" id="PTHR42681:SF1">
    <property type="entry name" value="MALONYL-COA-ACYL CARRIER PROTEIN TRANSACYLASE, MITOCHONDRIAL"/>
    <property type="match status" value="1"/>
</dbReference>
<keyword evidence="2 4" id="KW-0012">Acyltransferase</keyword>
<dbReference type="Proteomes" id="UP000569903">
    <property type="component" value="Unassembled WGS sequence"/>
</dbReference>
<dbReference type="EC" id="2.3.1.39" evidence="4"/>
<gene>
    <name evidence="7" type="primary">fabD</name>
    <name evidence="7" type="ORF">HB850_00355</name>
</gene>
<dbReference type="GO" id="GO:0004314">
    <property type="term" value="F:[acyl-carrier-protein] S-malonyltransferase activity"/>
    <property type="evidence" value="ECO:0007669"/>
    <property type="project" value="UniProtKB-EC"/>
</dbReference>
<dbReference type="InterPro" id="IPR024925">
    <property type="entry name" value="Malonyl_CoA-ACP_transAc"/>
</dbReference>
<dbReference type="PIRSF" id="PIRSF000446">
    <property type="entry name" value="Mct"/>
    <property type="match status" value="1"/>
</dbReference>
<dbReference type="NCBIfam" id="TIGR00128">
    <property type="entry name" value="fabD"/>
    <property type="match status" value="1"/>
</dbReference>
<evidence type="ECO:0000313" key="7">
    <source>
        <dbReference type="EMBL" id="MBC1456186.1"/>
    </source>
</evidence>
<dbReference type="RefSeq" id="WP_185387772.1">
    <property type="nucleotide sequence ID" value="NZ_JAARQN010000001.1"/>
</dbReference>
<dbReference type="Pfam" id="PF00698">
    <property type="entry name" value="Acyl_transf_1"/>
    <property type="match status" value="1"/>
</dbReference>
<comment type="similarity">
    <text evidence="4">Belongs to the fabD family.</text>
</comment>
<evidence type="ECO:0000259" key="6">
    <source>
        <dbReference type="SMART" id="SM00827"/>
    </source>
</evidence>
<dbReference type="InterPro" id="IPR004410">
    <property type="entry name" value="Malonyl_CoA-ACP_transAc_FabD"/>
</dbReference>
<dbReference type="GO" id="GO:0006633">
    <property type="term" value="P:fatty acid biosynthetic process"/>
    <property type="evidence" value="ECO:0007669"/>
    <property type="project" value="TreeGrafter"/>
</dbReference>
<evidence type="ECO:0000256" key="4">
    <source>
        <dbReference type="PIRNR" id="PIRNR000446"/>
    </source>
</evidence>
<proteinExistence type="inferred from homology"/>
<dbReference type="Gene3D" id="3.40.366.10">
    <property type="entry name" value="Malonyl-Coenzyme A Acyl Carrier Protein, domain 2"/>
    <property type="match status" value="1"/>
</dbReference>